<dbReference type="AlphaFoldDB" id="A0A9P6CIV7"/>
<name>A0A9P6CIV7_9AGAR</name>
<proteinExistence type="predicted"/>
<feature type="transmembrane region" description="Helical" evidence="1">
    <location>
        <begin position="20"/>
        <end position="43"/>
    </location>
</feature>
<keyword evidence="1" id="KW-0812">Transmembrane</keyword>
<evidence type="ECO:0000313" key="3">
    <source>
        <dbReference type="Proteomes" id="UP000807353"/>
    </source>
</evidence>
<reference evidence="2" key="1">
    <citation type="submission" date="2020-11" db="EMBL/GenBank/DDBJ databases">
        <authorList>
            <consortium name="DOE Joint Genome Institute"/>
            <person name="Ahrendt S."/>
            <person name="Riley R."/>
            <person name="Andreopoulos W."/>
            <person name="Labutti K."/>
            <person name="Pangilinan J."/>
            <person name="Ruiz-Duenas F.J."/>
            <person name="Barrasa J.M."/>
            <person name="Sanchez-Garcia M."/>
            <person name="Camarero S."/>
            <person name="Miyauchi S."/>
            <person name="Serrano A."/>
            <person name="Linde D."/>
            <person name="Babiker R."/>
            <person name="Drula E."/>
            <person name="Ayuso-Fernandez I."/>
            <person name="Pacheco R."/>
            <person name="Padilla G."/>
            <person name="Ferreira P."/>
            <person name="Barriuso J."/>
            <person name="Kellner H."/>
            <person name="Castanera R."/>
            <person name="Alfaro M."/>
            <person name="Ramirez L."/>
            <person name="Pisabarro A.G."/>
            <person name="Kuo A."/>
            <person name="Tritt A."/>
            <person name="Lipzen A."/>
            <person name="He G."/>
            <person name="Yan M."/>
            <person name="Ng V."/>
            <person name="Cullen D."/>
            <person name="Martin F."/>
            <person name="Rosso M.-N."/>
            <person name="Henrissat B."/>
            <person name="Hibbett D."/>
            <person name="Martinez A.T."/>
            <person name="Grigoriev I.V."/>
        </authorList>
    </citation>
    <scope>NUCLEOTIDE SEQUENCE</scope>
    <source>
        <strain evidence="2">CBS 247.69</strain>
    </source>
</reference>
<evidence type="ECO:0000256" key="1">
    <source>
        <dbReference type="SAM" id="Phobius"/>
    </source>
</evidence>
<keyword evidence="1" id="KW-1133">Transmembrane helix</keyword>
<protein>
    <submittedName>
        <fullName evidence="2">Uncharacterized protein</fullName>
    </submittedName>
</protein>
<dbReference type="Proteomes" id="UP000807353">
    <property type="component" value="Unassembled WGS sequence"/>
</dbReference>
<evidence type="ECO:0000313" key="2">
    <source>
        <dbReference type="EMBL" id="KAF9462218.1"/>
    </source>
</evidence>
<feature type="transmembrane region" description="Helical" evidence="1">
    <location>
        <begin position="83"/>
        <end position="104"/>
    </location>
</feature>
<keyword evidence="1" id="KW-0472">Membrane</keyword>
<accession>A0A9P6CIV7</accession>
<organism evidence="2 3">
    <name type="scientific">Collybia nuda</name>
    <dbReference type="NCBI Taxonomy" id="64659"/>
    <lineage>
        <taxon>Eukaryota</taxon>
        <taxon>Fungi</taxon>
        <taxon>Dikarya</taxon>
        <taxon>Basidiomycota</taxon>
        <taxon>Agaricomycotina</taxon>
        <taxon>Agaricomycetes</taxon>
        <taxon>Agaricomycetidae</taxon>
        <taxon>Agaricales</taxon>
        <taxon>Tricholomatineae</taxon>
        <taxon>Clitocybaceae</taxon>
        <taxon>Collybia</taxon>
    </lineage>
</organism>
<keyword evidence="3" id="KW-1185">Reference proteome</keyword>
<sequence>MTLSTLRADPAKAYVGGNLLEAGIILSLATNIITTAMFGYIYWTHRRDMMTGLGKHRPTQVAYFVVGSFPEPPKVDVITYARVVIESLFFGLSAIYATAVIALVNNHRTLNEMYPTDPSLKLPSNLNYSNSSNAIQFVVESPAATSTERISQRAEIHRTGNVREVGSMNA</sequence>
<gene>
    <name evidence="2" type="ORF">BDZ94DRAFT_1237053</name>
</gene>
<dbReference type="OrthoDB" id="2744793at2759"/>
<dbReference type="EMBL" id="MU150274">
    <property type="protein sequence ID" value="KAF9462218.1"/>
    <property type="molecule type" value="Genomic_DNA"/>
</dbReference>
<comment type="caution">
    <text evidence="2">The sequence shown here is derived from an EMBL/GenBank/DDBJ whole genome shotgun (WGS) entry which is preliminary data.</text>
</comment>